<evidence type="ECO:0000256" key="1">
    <source>
        <dbReference type="SAM" id="MobiDB-lite"/>
    </source>
</evidence>
<organism evidence="3 4">
    <name type="scientific">Williamsia deligens</name>
    <dbReference type="NCBI Taxonomy" id="321325"/>
    <lineage>
        <taxon>Bacteria</taxon>
        <taxon>Bacillati</taxon>
        <taxon>Actinomycetota</taxon>
        <taxon>Actinomycetes</taxon>
        <taxon>Mycobacteriales</taxon>
        <taxon>Nocardiaceae</taxon>
        <taxon>Williamsia</taxon>
    </lineage>
</organism>
<accession>A0ABW3G413</accession>
<keyword evidence="4" id="KW-1185">Reference proteome</keyword>
<feature type="domain" description="GAF" evidence="2">
    <location>
        <begin position="87"/>
        <end position="187"/>
    </location>
</feature>
<reference evidence="4" key="1">
    <citation type="journal article" date="2019" name="Int. J. Syst. Evol. Microbiol.">
        <title>The Global Catalogue of Microorganisms (GCM) 10K type strain sequencing project: providing services to taxonomists for standard genome sequencing and annotation.</title>
        <authorList>
            <consortium name="The Broad Institute Genomics Platform"/>
            <consortium name="The Broad Institute Genome Sequencing Center for Infectious Disease"/>
            <person name="Wu L."/>
            <person name="Ma J."/>
        </authorList>
    </citation>
    <scope>NUCLEOTIDE SEQUENCE [LARGE SCALE GENOMIC DNA]</scope>
    <source>
        <strain evidence="4">CCUG 50873</strain>
    </source>
</reference>
<dbReference type="Pfam" id="PF01590">
    <property type="entry name" value="GAF"/>
    <property type="match status" value="1"/>
</dbReference>
<name>A0ABW3G413_9NOCA</name>
<evidence type="ECO:0000313" key="4">
    <source>
        <dbReference type="Proteomes" id="UP001597068"/>
    </source>
</evidence>
<dbReference type="InterPro" id="IPR003018">
    <property type="entry name" value="GAF"/>
</dbReference>
<proteinExistence type="predicted"/>
<evidence type="ECO:0000313" key="3">
    <source>
        <dbReference type="EMBL" id="MFD0925352.1"/>
    </source>
</evidence>
<dbReference type="RefSeq" id="WP_372505280.1">
    <property type="nucleotide sequence ID" value="NZ_BAAAMO010000002.1"/>
</dbReference>
<feature type="region of interest" description="Disordered" evidence="1">
    <location>
        <begin position="42"/>
        <end position="61"/>
    </location>
</feature>
<protein>
    <submittedName>
        <fullName evidence="3">GAF domain-containing protein</fullName>
    </submittedName>
</protein>
<dbReference type="Gene3D" id="3.30.450.40">
    <property type="match status" value="1"/>
</dbReference>
<comment type="caution">
    <text evidence="3">The sequence shown here is derived from an EMBL/GenBank/DDBJ whole genome shotgun (WGS) entry which is preliminary data.</text>
</comment>
<dbReference type="InterPro" id="IPR029016">
    <property type="entry name" value="GAF-like_dom_sf"/>
</dbReference>
<sequence>MSPRQNGRDASVRSALERMLVDGVTPAGVRSVVRDSWLRSLRGGADPSSTSPVDSAAAPGDFDGYRATHPMTAVRPMVRSMMVDDITGTGVVMALTDEHGRLLWVEGDNDARRRAAAIDFVEGALWSEEIAGTNAPGVALAVDSGVQIVGAEHFAQPVQGWSCAAAPVHDPATGHVIGVLDVTGGNAVAAPFALSAVRSVVSAIELHLRMGAVDLAALGASAAGIAVATVSVLGADGPRWVPPDGSPRRLSPRHAEILLLLAWHPEGLNTEQLAMALSEDGVDAVTVRAEISRLRRDLGSDVVLSRPYRAGVPISSDLSEVVDRARRGDIAGALADLGRGGAAADSHAPGVAAILEEVLADIRGLALAGTGVDGVRAWTESMHGRDDAAAWHALAGRATVDGIEAARARGRAALADRRLGVRL</sequence>
<evidence type="ECO:0000259" key="2">
    <source>
        <dbReference type="Pfam" id="PF01590"/>
    </source>
</evidence>
<dbReference type="EMBL" id="JBHTIL010000001">
    <property type="protein sequence ID" value="MFD0925352.1"/>
    <property type="molecule type" value="Genomic_DNA"/>
</dbReference>
<gene>
    <name evidence="3" type="ORF">ACFQ04_06330</name>
</gene>
<dbReference type="Proteomes" id="UP001597068">
    <property type="component" value="Unassembled WGS sequence"/>
</dbReference>